<dbReference type="AlphaFoldDB" id="A0A1I1ENE6"/>
<dbReference type="EMBL" id="FOLI01000001">
    <property type="protein sequence ID" value="SFB88547.1"/>
    <property type="molecule type" value="Genomic_DNA"/>
</dbReference>
<dbReference type="Proteomes" id="UP000199376">
    <property type="component" value="Unassembled WGS sequence"/>
</dbReference>
<sequence length="195" mass="22570">MSLFDEIKADPMNKEFTDKGWNPIFNAPKTAKIVIIGQAPGLRVQNTGIMWNDASGDRLREWLGVSKEEFYDSGDIGVIPMDFYYPGKAKSGDKAPRKGIAEKWHPQLLEQMADRQLTILVGSYSQHYYLHQKSSAKITDTIRNYEEYWPKYFPIVHPSPRNNIWLAKNPWYEKDVVPALQKRVRQILGPEKTEK</sequence>
<dbReference type="STRING" id="283737.SAMN05660453_0557"/>
<evidence type="ECO:0000313" key="2">
    <source>
        <dbReference type="EMBL" id="SFB88547.1"/>
    </source>
</evidence>
<dbReference type="CDD" id="cd10033">
    <property type="entry name" value="UDG_like"/>
    <property type="match status" value="1"/>
</dbReference>
<dbReference type="PANTHER" id="PTHR42160">
    <property type="entry name" value="URACIL-DNA GLYCOSYLASE SUPERFAMILY PROTEIN"/>
    <property type="match status" value="1"/>
</dbReference>
<dbReference type="Gene3D" id="3.40.470.10">
    <property type="entry name" value="Uracil-DNA glycosylase-like domain"/>
    <property type="match status" value="1"/>
</dbReference>
<dbReference type="SMART" id="SM00987">
    <property type="entry name" value="UreE_C"/>
    <property type="match status" value="1"/>
</dbReference>
<dbReference type="RefSeq" id="WP_091501818.1">
    <property type="nucleotide sequence ID" value="NZ_FOLI01000001.1"/>
</dbReference>
<dbReference type="SMART" id="SM00986">
    <property type="entry name" value="UDG"/>
    <property type="match status" value="1"/>
</dbReference>
<evidence type="ECO:0000313" key="3">
    <source>
        <dbReference type="Proteomes" id="UP000199376"/>
    </source>
</evidence>
<proteinExistence type="predicted"/>
<dbReference type="InterPro" id="IPR005122">
    <property type="entry name" value="Uracil-DNA_glycosylase-like"/>
</dbReference>
<dbReference type="OrthoDB" id="9789139at2"/>
<dbReference type="Pfam" id="PF03167">
    <property type="entry name" value="UDG"/>
    <property type="match status" value="1"/>
</dbReference>
<reference evidence="3" key="1">
    <citation type="submission" date="2016-10" db="EMBL/GenBank/DDBJ databases">
        <authorList>
            <person name="Varghese N."/>
            <person name="Submissions S."/>
        </authorList>
    </citation>
    <scope>NUCLEOTIDE SEQUENCE [LARGE SCALE GENOMIC DNA]</scope>
    <source>
        <strain evidence="3">DSM 19113</strain>
    </source>
</reference>
<organism evidence="2 3">
    <name type="scientific">Fructobacillus durionis</name>
    <dbReference type="NCBI Taxonomy" id="283737"/>
    <lineage>
        <taxon>Bacteria</taxon>
        <taxon>Bacillati</taxon>
        <taxon>Bacillota</taxon>
        <taxon>Bacilli</taxon>
        <taxon>Lactobacillales</taxon>
        <taxon>Lactobacillaceae</taxon>
        <taxon>Fructobacillus</taxon>
    </lineage>
</organism>
<gene>
    <name evidence="2" type="ORF">SAMN05660453_0557</name>
</gene>
<protein>
    <submittedName>
        <fullName evidence="2">Uracil-DNA glycosylase</fullName>
    </submittedName>
</protein>
<keyword evidence="3" id="KW-1185">Reference proteome</keyword>
<feature type="domain" description="Uracil-DNA glycosylase-like" evidence="1">
    <location>
        <begin position="24"/>
        <end position="181"/>
    </location>
</feature>
<dbReference type="InterPro" id="IPR047124">
    <property type="entry name" value="HI_0220.2"/>
</dbReference>
<name>A0A1I1ENE6_9LACO</name>
<dbReference type="InterPro" id="IPR036895">
    <property type="entry name" value="Uracil-DNA_glycosylase-like_sf"/>
</dbReference>
<evidence type="ECO:0000259" key="1">
    <source>
        <dbReference type="SMART" id="SM00986"/>
    </source>
</evidence>
<accession>A0A1I1ENE6</accession>
<dbReference type="PANTHER" id="PTHR42160:SF1">
    <property type="entry name" value="URACIL-DNA GLYCOSYLASE SUPERFAMILY PROTEIN"/>
    <property type="match status" value="1"/>
</dbReference>
<dbReference type="SUPFAM" id="SSF52141">
    <property type="entry name" value="Uracil-DNA glycosylase-like"/>
    <property type="match status" value="1"/>
</dbReference>